<sequence length="170" mass="19753">MSIYIIIGIIVAFVVVLVFLKTIVEGGDNEKEKPKYRYTRKQFFLTRAEHECYDALIAAVGSKYYIFAQVHLPTILDNKVKGQNWRAAFAHINRKSVDFVLCDKAYISPKLAIELDDRSHERPDRQERDKEVEHILSDAGVPLLRLENKGRFDPVDLARRINQHEERTKV</sequence>
<dbReference type="Pfam" id="PF10881">
    <property type="entry name" value="DUF2726"/>
    <property type="match status" value="1"/>
</dbReference>
<protein>
    <recommendedName>
        <fullName evidence="2">DUF2726 domain-containing protein</fullName>
    </recommendedName>
</protein>
<evidence type="ECO:0000313" key="3">
    <source>
        <dbReference type="EMBL" id="PIR69219.1"/>
    </source>
</evidence>
<gene>
    <name evidence="3" type="ORF">COU47_03920</name>
</gene>
<organism evidence="3 4">
    <name type="scientific">Candidatus Niyogibacteria bacterium CG10_big_fil_rev_8_21_14_0_10_46_36</name>
    <dbReference type="NCBI Taxonomy" id="1974726"/>
    <lineage>
        <taxon>Bacteria</taxon>
        <taxon>Candidatus Niyogiibacteriota</taxon>
    </lineage>
</organism>
<evidence type="ECO:0000313" key="4">
    <source>
        <dbReference type="Proteomes" id="UP000231503"/>
    </source>
</evidence>
<keyword evidence="1" id="KW-1133">Transmembrane helix</keyword>
<dbReference type="EMBL" id="PFCO01000009">
    <property type="protein sequence ID" value="PIR69219.1"/>
    <property type="molecule type" value="Genomic_DNA"/>
</dbReference>
<dbReference type="Gene3D" id="3.40.960.10">
    <property type="entry name" value="VSR Endonuclease"/>
    <property type="match status" value="1"/>
</dbReference>
<evidence type="ECO:0000259" key="2">
    <source>
        <dbReference type="Pfam" id="PF10881"/>
    </source>
</evidence>
<comment type="caution">
    <text evidence="3">The sequence shown here is derived from an EMBL/GenBank/DDBJ whole genome shotgun (WGS) entry which is preliminary data.</text>
</comment>
<keyword evidence="1" id="KW-0472">Membrane</keyword>
<evidence type="ECO:0000256" key="1">
    <source>
        <dbReference type="SAM" id="Phobius"/>
    </source>
</evidence>
<dbReference type="Proteomes" id="UP000231503">
    <property type="component" value="Unassembled WGS sequence"/>
</dbReference>
<dbReference type="AlphaFoldDB" id="A0A2H0TCD7"/>
<name>A0A2H0TCD7_9BACT</name>
<keyword evidence="1" id="KW-0812">Transmembrane</keyword>
<feature type="domain" description="DUF2726" evidence="2">
    <location>
        <begin position="44"/>
        <end position="161"/>
    </location>
</feature>
<feature type="transmembrane region" description="Helical" evidence="1">
    <location>
        <begin position="6"/>
        <end position="24"/>
    </location>
</feature>
<dbReference type="InterPro" id="IPR024402">
    <property type="entry name" value="DUF2726"/>
</dbReference>
<reference evidence="4" key="1">
    <citation type="submission" date="2017-09" db="EMBL/GenBank/DDBJ databases">
        <title>Depth-based differentiation of microbial function through sediment-hosted aquifers and enrichment of novel symbionts in the deep terrestrial subsurface.</title>
        <authorList>
            <person name="Probst A.J."/>
            <person name="Ladd B."/>
            <person name="Jarett J.K."/>
            <person name="Geller-Mcgrath D.E."/>
            <person name="Sieber C.M.K."/>
            <person name="Emerson J.B."/>
            <person name="Anantharaman K."/>
            <person name="Thomas B.C."/>
            <person name="Malmstrom R."/>
            <person name="Stieglmeier M."/>
            <person name="Klingl A."/>
            <person name="Woyke T."/>
            <person name="Ryan C.M."/>
            <person name="Banfield J.F."/>
        </authorList>
    </citation>
    <scope>NUCLEOTIDE SEQUENCE [LARGE SCALE GENOMIC DNA]</scope>
</reference>
<proteinExistence type="predicted"/>
<accession>A0A2H0TCD7</accession>